<protein>
    <submittedName>
        <fullName evidence="2">Uncharacterized protein</fullName>
    </submittedName>
</protein>
<organism evidence="2 3">
    <name type="scientific">Candidatus Anaerostipes avistercoris</name>
    <dbReference type="NCBI Taxonomy" id="2838462"/>
    <lineage>
        <taxon>Bacteria</taxon>
        <taxon>Bacillati</taxon>
        <taxon>Bacillota</taxon>
        <taxon>Clostridia</taxon>
        <taxon>Lachnospirales</taxon>
        <taxon>Lachnospiraceae</taxon>
        <taxon>Anaerostipes</taxon>
    </lineage>
</organism>
<gene>
    <name evidence="2" type="ORF">H9754_07930</name>
</gene>
<accession>A0A9D2PHS2</accession>
<keyword evidence="1" id="KW-1133">Transmembrane helix</keyword>
<feature type="transmembrane region" description="Helical" evidence="1">
    <location>
        <begin position="87"/>
        <end position="109"/>
    </location>
</feature>
<feature type="transmembrane region" description="Helical" evidence="1">
    <location>
        <begin position="20"/>
        <end position="37"/>
    </location>
</feature>
<evidence type="ECO:0000313" key="2">
    <source>
        <dbReference type="EMBL" id="HJC50479.1"/>
    </source>
</evidence>
<dbReference type="EMBL" id="DWWD01000030">
    <property type="protein sequence ID" value="HJC50479.1"/>
    <property type="molecule type" value="Genomic_DNA"/>
</dbReference>
<comment type="caution">
    <text evidence="2">The sequence shown here is derived from an EMBL/GenBank/DDBJ whole genome shotgun (WGS) entry which is preliminary data.</text>
</comment>
<keyword evidence="1" id="KW-0472">Membrane</keyword>
<reference evidence="2" key="1">
    <citation type="journal article" date="2021" name="PeerJ">
        <title>Extensive microbial diversity within the chicken gut microbiome revealed by metagenomics and culture.</title>
        <authorList>
            <person name="Gilroy R."/>
            <person name="Ravi A."/>
            <person name="Getino M."/>
            <person name="Pursley I."/>
            <person name="Horton D.L."/>
            <person name="Alikhan N.F."/>
            <person name="Baker D."/>
            <person name="Gharbi K."/>
            <person name="Hall N."/>
            <person name="Watson M."/>
            <person name="Adriaenssens E.M."/>
            <person name="Foster-Nyarko E."/>
            <person name="Jarju S."/>
            <person name="Secka A."/>
            <person name="Antonio M."/>
            <person name="Oren A."/>
            <person name="Chaudhuri R.R."/>
            <person name="La Ragione R."/>
            <person name="Hildebrand F."/>
            <person name="Pallen M.J."/>
        </authorList>
    </citation>
    <scope>NUCLEOTIDE SEQUENCE</scope>
    <source>
        <strain evidence="2">ChiSjej3B21-8574</strain>
    </source>
</reference>
<dbReference type="Proteomes" id="UP000823904">
    <property type="component" value="Unassembled WGS sequence"/>
</dbReference>
<keyword evidence="1" id="KW-0812">Transmembrane</keyword>
<feature type="transmembrane region" description="Helical" evidence="1">
    <location>
        <begin position="130"/>
        <end position="150"/>
    </location>
</feature>
<sequence>MLRNGWKSILYLNGLQVAQYAFIVIAAVIGIAVYGLYGVKSGEIFESPVLTVQILLVFSYPFCYLLLKNIRKNMEEDPDAQRAPLWFLLILQLSSLNMVMILLFGFGILQTYGKSFFTKEAFKISPQNRSLMISMIPLAFLYALILFVRVRLNMI</sequence>
<proteinExistence type="predicted"/>
<feature type="transmembrane region" description="Helical" evidence="1">
    <location>
        <begin position="49"/>
        <end position="67"/>
    </location>
</feature>
<name>A0A9D2PHS2_9FIRM</name>
<evidence type="ECO:0000256" key="1">
    <source>
        <dbReference type="SAM" id="Phobius"/>
    </source>
</evidence>
<evidence type="ECO:0000313" key="3">
    <source>
        <dbReference type="Proteomes" id="UP000823904"/>
    </source>
</evidence>
<dbReference type="AlphaFoldDB" id="A0A9D2PHS2"/>
<reference evidence="2" key="2">
    <citation type="submission" date="2021-04" db="EMBL/GenBank/DDBJ databases">
        <authorList>
            <person name="Gilroy R."/>
        </authorList>
    </citation>
    <scope>NUCLEOTIDE SEQUENCE</scope>
    <source>
        <strain evidence="2">ChiSjej3B21-8574</strain>
    </source>
</reference>